<protein>
    <recommendedName>
        <fullName evidence="1">ABC-three component systems C-terminal domain-containing protein</fullName>
    </recommendedName>
</protein>
<name>A0A375DAG5_9BURK</name>
<comment type="caution">
    <text evidence="2">The sequence shown here is derived from an EMBL/GenBank/DDBJ whole genome shotgun (WGS) entry which is preliminary data.</text>
</comment>
<dbReference type="InterPro" id="IPR046919">
    <property type="entry name" value="ABC-3C_CTD10"/>
</dbReference>
<organism evidence="2">
    <name type="scientific">Cupriavidus taiwanensis</name>
    <dbReference type="NCBI Taxonomy" id="164546"/>
    <lineage>
        <taxon>Bacteria</taxon>
        <taxon>Pseudomonadati</taxon>
        <taxon>Pseudomonadota</taxon>
        <taxon>Betaproteobacteria</taxon>
        <taxon>Burkholderiales</taxon>
        <taxon>Burkholderiaceae</taxon>
        <taxon>Cupriavidus</taxon>
    </lineage>
</organism>
<dbReference type="Pfam" id="PF20275">
    <property type="entry name" value="CTD10"/>
    <property type="match status" value="1"/>
</dbReference>
<gene>
    <name evidence="2" type="ORF">CBM2589_P30021</name>
</gene>
<dbReference type="OMA" id="FERCDIF"/>
<dbReference type="Proteomes" id="UP000256297">
    <property type="component" value="Plasmid CBM2589_p"/>
</dbReference>
<dbReference type="GeneID" id="29763476"/>
<proteinExistence type="predicted"/>
<evidence type="ECO:0000313" key="2">
    <source>
        <dbReference type="EMBL" id="SOY76308.1"/>
    </source>
</evidence>
<evidence type="ECO:0000259" key="1">
    <source>
        <dbReference type="Pfam" id="PF20275"/>
    </source>
</evidence>
<dbReference type="AlphaFoldDB" id="A0A375DAG5"/>
<accession>A0A375DAG5</accession>
<dbReference type="EMBL" id="OFSP01000062">
    <property type="protein sequence ID" value="SOY76308.1"/>
    <property type="molecule type" value="Genomic_DNA"/>
</dbReference>
<feature type="domain" description="ABC-three component systems C-terminal" evidence="1">
    <location>
        <begin position="178"/>
        <end position="314"/>
    </location>
</feature>
<dbReference type="RefSeq" id="WP_012354424.1">
    <property type="nucleotide sequence ID" value="NZ_CBCRZP010000046.1"/>
</dbReference>
<reference evidence="2" key="1">
    <citation type="submission" date="2018-01" db="EMBL/GenBank/DDBJ databases">
        <authorList>
            <person name="Clerissi C."/>
        </authorList>
    </citation>
    <scope>NUCLEOTIDE SEQUENCE</scope>
    <source>
        <strain evidence="2">Cupriavidus taiwanensis STM 3521</strain>
    </source>
</reference>
<sequence>MMTNERKHLARTLFQLQVHRSDGFAFEHLFGRVMEYSRPGFLKIKPYGNQRDRGNDGYEKAVGRYFQVFAPENPTASKSAAIAKAAEDFKDKLLPYWGTFCVPREYVFVFNDKYRGTVFDIEKTLATIKTDHSLNACEAFLSKHLEQEFICLPEDQICMIVGGLPTWDSLEGLDYTVLGEVIQHIQNSPPQSAPTGKKIAPDFEEKIEFNGLAENGDWLRAKQRETWQIDDYLSRNSDFTKQALRDFLAGFYAESIVAVKDDQGESGVTLGDLRFAFILNRVAPQTNNPAADRLRRDAALVLMAKYFEACDIFEEPNNVAS</sequence>